<dbReference type="EMBL" id="JBHSWU010001214">
    <property type="protein sequence ID" value="MFC6726559.1"/>
    <property type="molecule type" value="Genomic_DNA"/>
</dbReference>
<dbReference type="Pfam" id="PF24152">
    <property type="entry name" value="DUF7405"/>
    <property type="match status" value="1"/>
</dbReference>
<dbReference type="InterPro" id="IPR055828">
    <property type="entry name" value="DUF7405"/>
</dbReference>
<organism evidence="1 2">
    <name type="scientific">Halobium palmae</name>
    <dbReference type="NCBI Taxonomy" id="1776492"/>
    <lineage>
        <taxon>Archaea</taxon>
        <taxon>Methanobacteriati</taxon>
        <taxon>Methanobacteriota</taxon>
        <taxon>Stenosarchaea group</taxon>
        <taxon>Halobacteria</taxon>
        <taxon>Halobacteriales</taxon>
        <taxon>Haloferacaceae</taxon>
        <taxon>Halobium</taxon>
    </lineage>
</organism>
<dbReference type="InterPro" id="IPR011008">
    <property type="entry name" value="Dimeric_a/b-barrel"/>
</dbReference>
<evidence type="ECO:0000313" key="1">
    <source>
        <dbReference type="EMBL" id="MFC6726559.1"/>
    </source>
</evidence>
<evidence type="ECO:0000313" key="2">
    <source>
        <dbReference type="Proteomes" id="UP001596328"/>
    </source>
</evidence>
<accession>A0ABD5S4V1</accession>
<gene>
    <name evidence="1" type="ORF">ACFQE1_19760</name>
</gene>
<proteinExistence type="predicted"/>
<keyword evidence="2" id="KW-1185">Reference proteome</keyword>
<feature type="non-terminal residue" evidence="1">
    <location>
        <position position="1"/>
    </location>
</feature>
<protein>
    <submittedName>
        <fullName evidence="1">Uncharacterized protein</fullName>
    </submittedName>
</protein>
<dbReference type="Proteomes" id="UP001596328">
    <property type="component" value="Unassembled WGS sequence"/>
</dbReference>
<dbReference type="SUPFAM" id="SSF54909">
    <property type="entry name" value="Dimeric alpha+beta barrel"/>
    <property type="match status" value="1"/>
</dbReference>
<sequence>LNGVPVEDRLAGVFEVTERRTGVLGKGRPAQEIDNEHIPEDAPLSMGFRAGFDNSLPEESTATLSDGPFAGGTTLAVSRIRTALDDWYDQPHDRRLKEMYCPAHDVEEVGEIGDALGDHSGVTEENVAAMDELAAEHGIVGHAQKVASARDEAFETQILRRSEGVATDDVAGSTFNFSSVQTDTRKFVEVRKAMNVDEYDHDVPADRHGIVDYLGTLSRSTFLVPPRDDRALPGPR</sequence>
<comment type="caution">
    <text evidence="1">The sequence shown here is derived from an EMBL/GenBank/DDBJ whole genome shotgun (WGS) entry which is preliminary data.</text>
</comment>
<reference evidence="1 2" key="1">
    <citation type="journal article" date="2019" name="Int. J. Syst. Evol. Microbiol.">
        <title>The Global Catalogue of Microorganisms (GCM) 10K type strain sequencing project: providing services to taxonomists for standard genome sequencing and annotation.</title>
        <authorList>
            <consortium name="The Broad Institute Genomics Platform"/>
            <consortium name="The Broad Institute Genome Sequencing Center for Infectious Disease"/>
            <person name="Wu L."/>
            <person name="Ma J."/>
        </authorList>
    </citation>
    <scope>NUCLEOTIDE SEQUENCE [LARGE SCALE GENOMIC DNA]</scope>
    <source>
        <strain evidence="1 2">NBRC 111368</strain>
    </source>
</reference>
<dbReference type="AlphaFoldDB" id="A0ABD5S4V1"/>
<name>A0ABD5S4V1_9EURY</name>